<evidence type="ECO:0000313" key="2">
    <source>
        <dbReference type="EMBL" id="MBW7569875.1"/>
    </source>
</evidence>
<dbReference type="InterPro" id="IPR029058">
    <property type="entry name" value="AB_hydrolase_fold"/>
</dbReference>
<dbReference type="EMBL" id="JAGFNY010000006">
    <property type="protein sequence ID" value="MBW7569875.1"/>
    <property type="molecule type" value="Genomic_DNA"/>
</dbReference>
<name>A0ABS7DEZ4_9GAMM</name>
<organism evidence="2 3">
    <name type="scientific">Succinivibrio faecicola</name>
    <dbReference type="NCBI Taxonomy" id="2820300"/>
    <lineage>
        <taxon>Bacteria</taxon>
        <taxon>Pseudomonadati</taxon>
        <taxon>Pseudomonadota</taxon>
        <taxon>Gammaproteobacteria</taxon>
        <taxon>Aeromonadales</taxon>
        <taxon>Succinivibrionaceae</taxon>
        <taxon>Succinivibrio</taxon>
    </lineage>
</organism>
<dbReference type="Pfam" id="PF06500">
    <property type="entry name" value="FrsA-like"/>
    <property type="match status" value="1"/>
</dbReference>
<protein>
    <submittedName>
        <fullName evidence="2">Alpha/beta hydrolase</fullName>
    </submittedName>
</protein>
<keyword evidence="3" id="KW-1185">Reference proteome</keyword>
<dbReference type="Proteomes" id="UP000731465">
    <property type="component" value="Unassembled WGS sequence"/>
</dbReference>
<proteinExistence type="predicted"/>
<dbReference type="InterPro" id="IPR050261">
    <property type="entry name" value="FrsA_esterase"/>
</dbReference>
<comment type="caution">
    <text evidence="2">The sequence shown here is derived from an EMBL/GenBank/DDBJ whole genome shotgun (WGS) entry which is preliminary data.</text>
</comment>
<dbReference type="PANTHER" id="PTHR22946:SF4">
    <property type="entry name" value="ESTERASE FRSA"/>
    <property type="match status" value="1"/>
</dbReference>
<dbReference type="SUPFAM" id="SSF53474">
    <property type="entry name" value="alpha/beta-Hydrolases"/>
    <property type="match status" value="1"/>
</dbReference>
<dbReference type="PANTHER" id="PTHR22946">
    <property type="entry name" value="DIENELACTONE HYDROLASE DOMAIN-CONTAINING PROTEIN-RELATED"/>
    <property type="match status" value="1"/>
</dbReference>
<dbReference type="RefSeq" id="WP_219937008.1">
    <property type="nucleotide sequence ID" value="NZ_JAGFNY010000006.1"/>
</dbReference>
<evidence type="ECO:0000313" key="3">
    <source>
        <dbReference type="Proteomes" id="UP000731465"/>
    </source>
</evidence>
<reference evidence="2 3" key="1">
    <citation type="submission" date="2021-03" db="EMBL/GenBank/DDBJ databases">
        <title>Succinivibrio sp. nov. isolated from feces of cow.</title>
        <authorList>
            <person name="Choi J.-Y."/>
        </authorList>
    </citation>
    <scope>NUCLEOTIDE SEQUENCE [LARGE SCALE GENOMIC DNA]</scope>
    <source>
        <strain evidence="2 3">AGMB01872</strain>
    </source>
</reference>
<dbReference type="InterPro" id="IPR010520">
    <property type="entry name" value="FrsA-like"/>
</dbReference>
<dbReference type="Gene3D" id="3.40.50.1820">
    <property type="entry name" value="alpha/beta hydrolase"/>
    <property type="match status" value="1"/>
</dbReference>
<accession>A0ABS7DEZ4</accession>
<evidence type="ECO:0000256" key="1">
    <source>
        <dbReference type="ARBA" id="ARBA00022801"/>
    </source>
</evidence>
<sequence length="420" mass="47501">MAEESQNLSEILFKPKFVYKETSTISNGGCPLPRIIKQDKSFGFSKNFYRPLLRYEWVLSGGNALDIDEALSNISVAKGHRTRECFDTVEEYGPGNWIYEFSSIAQKRVNLAHENEANREYDKASHNYRMASRYFAIASYPNLKGDTLALQAGTLSRSTYKQMFKVDNSLGYIKEETFKVDSKDVKGYLHLPSYNGVFPCVICVCNYEFGPTSFFRMYNNFFKKEKIAIFVVELPGTGECEKLTLSEHLSAVTESAIDHVKKLNNVDSSKIVLLGSRLAATSCLRASVLKRDDIKALCVVFPYIHSVFTDASLLKSFPLCLRSSLCNRLNLDASSWDTVIPQLKALSLKEQGLIGAGAKCYFDTYVGFARNSVVSKQDELLLSMTFEHLQIDEYENGVADITDKIMFDRICQFLKKQLCE</sequence>
<dbReference type="GO" id="GO:0016787">
    <property type="term" value="F:hydrolase activity"/>
    <property type="evidence" value="ECO:0007669"/>
    <property type="project" value="UniProtKB-KW"/>
</dbReference>
<keyword evidence="1 2" id="KW-0378">Hydrolase</keyword>
<gene>
    <name evidence="2" type="ORF">J5V48_03095</name>
</gene>